<dbReference type="EMBL" id="QLLK01000003">
    <property type="protein sequence ID" value="RAI91949.1"/>
    <property type="molecule type" value="Genomic_DNA"/>
</dbReference>
<evidence type="ECO:0008006" key="3">
    <source>
        <dbReference type="Google" id="ProtNLM"/>
    </source>
</evidence>
<reference evidence="1 2" key="1">
    <citation type="submission" date="2018-06" db="EMBL/GenBank/DDBJ databases">
        <title>Genomic Encyclopedia of Archaeal and Bacterial Type Strains, Phase II (KMG-II): from individual species to whole genera.</title>
        <authorList>
            <person name="Goeker M."/>
        </authorList>
    </citation>
    <scope>NUCLEOTIDE SEQUENCE [LARGE SCALE GENOMIC DNA]</scope>
    <source>
        <strain evidence="1 2">DSM 23446</strain>
    </source>
</reference>
<comment type="caution">
    <text evidence="1">The sequence shown here is derived from an EMBL/GenBank/DDBJ whole genome shotgun (WGS) entry which is preliminary data.</text>
</comment>
<dbReference type="SUPFAM" id="SSF50969">
    <property type="entry name" value="YVTN repeat-like/Quinoprotein amine dehydrogenase"/>
    <property type="match status" value="1"/>
</dbReference>
<dbReference type="RefSeq" id="WP_111610605.1">
    <property type="nucleotide sequence ID" value="NZ_QLLK01000003.1"/>
</dbReference>
<proteinExistence type="predicted"/>
<accession>A0A327PI52</accession>
<gene>
    <name evidence="1" type="ORF">LV83_01174</name>
</gene>
<sequence>MAEFFLVRKVLLLSYSSIPQTLISQMQKNQVYLILVLSLGLFSCENEETVTETTPIELSIDLVDSLDLEILGNPLMASVNKEGSLVSFFDFPSSETIITNPNGEILHQFSKKEDTPDAYGFKLELPILWGNDRVILIGMRGIFIYDLGGTLIKKIDHAEAMGSAGSMSMPGLTAKIITLGGKEYLITKSFRSRDTYPGEQKFYDTYKAVELVDLETGEMQDFGPFEPESKFLDGMGYDQSDYAPAYDVQSDKLYLSHGSDPTLYIYDFSPEEANLDTAIYLDIPDFYVVEGKPRTEFSPGSVSINGGTAAIRNILVQDGKILVHYYPGIDPRIIEEARALWASGKEEEGEAIYSQGSLNTKPGILVFDEKTFSYLGTLDFPSGVNQAGFMASNDSLYFQRTPDPNVEEDFLRIYKMKLIEK</sequence>
<organism evidence="1 2">
    <name type="scientific">Algoriphagus yeomjeoni</name>
    <dbReference type="NCBI Taxonomy" id="291403"/>
    <lineage>
        <taxon>Bacteria</taxon>
        <taxon>Pseudomonadati</taxon>
        <taxon>Bacteroidota</taxon>
        <taxon>Cytophagia</taxon>
        <taxon>Cytophagales</taxon>
        <taxon>Cyclobacteriaceae</taxon>
        <taxon>Algoriphagus</taxon>
    </lineage>
</organism>
<dbReference type="AlphaFoldDB" id="A0A327PI52"/>
<keyword evidence="2" id="KW-1185">Reference proteome</keyword>
<dbReference type="InterPro" id="IPR011044">
    <property type="entry name" value="Quino_amine_DH_bsu"/>
</dbReference>
<dbReference type="Proteomes" id="UP000249610">
    <property type="component" value="Unassembled WGS sequence"/>
</dbReference>
<evidence type="ECO:0000313" key="1">
    <source>
        <dbReference type="EMBL" id="RAI91949.1"/>
    </source>
</evidence>
<name>A0A327PI52_9BACT</name>
<evidence type="ECO:0000313" key="2">
    <source>
        <dbReference type="Proteomes" id="UP000249610"/>
    </source>
</evidence>
<dbReference type="OrthoDB" id="819294at2"/>
<protein>
    <recommendedName>
        <fullName evidence="3">6-bladed beta-propeller protein</fullName>
    </recommendedName>
</protein>